<proteinExistence type="predicted"/>
<accession>A0A6G0U2Z4</accession>
<comment type="caution">
    <text evidence="1">The sequence shown here is derived from an EMBL/GenBank/DDBJ whole genome shotgun (WGS) entry which is preliminary data.</text>
</comment>
<dbReference type="PANTHER" id="PTHR18901">
    <property type="entry name" value="2-DEOXYGLUCOSE-6-PHOSPHATE PHOSPHATASE 2"/>
    <property type="match status" value="1"/>
</dbReference>
<dbReference type="InterPro" id="IPR006439">
    <property type="entry name" value="HAD-SF_hydro_IA"/>
</dbReference>
<evidence type="ECO:0000313" key="2">
    <source>
        <dbReference type="Proteomes" id="UP000475862"/>
    </source>
</evidence>
<evidence type="ECO:0008006" key="3">
    <source>
        <dbReference type="Google" id="ProtNLM"/>
    </source>
</evidence>
<dbReference type="OrthoDB" id="40579at2759"/>
<dbReference type="SUPFAM" id="SSF56784">
    <property type="entry name" value="HAD-like"/>
    <property type="match status" value="1"/>
</dbReference>
<protein>
    <recommendedName>
        <fullName evidence="3">Pseudouridine-5'-phosphatase</fullName>
    </recommendedName>
</protein>
<dbReference type="InterPro" id="IPR023198">
    <property type="entry name" value="PGP-like_dom2"/>
</dbReference>
<dbReference type="Proteomes" id="UP000475862">
    <property type="component" value="Unassembled WGS sequence"/>
</dbReference>
<dbReference type="InterPro" id="IPR041492">
    <property type="entry name" value="HAD_2"/>
</dbReference>
<sequence length="326" mass="36180">MIMITNRLPGCDENTKTKLCSAPTRRAVYGVLTIDSIGIIAVKKLCSLISLIKVVYWRLVRVKSSNFPSAPAATAVVTHCILFISFVDRVCRDCVAENRNNNMSKYTPVTHVIFDMDDTEKVYLSSITEVLKNHGKDYPNDLRVRVMGTIPINTASIIIKELEMDITPVDLLAEFHENQIVKMENVPFLPGAERLIDHLYTNNVPIAVATSSGKDTFKVKTAKYQHIFSKFHHIVLGSADSEVKQGKPAPDIFLVCASRFDDKPLPEKCLVFEDAPNGVTGARAAGMQTVMVPDKIIPTEMTSHATQVISSLLDFKPEDFGLPPFQ</sequence>
<dbReference type="GO" id="GO:0016791">
    <property type="term" value="F:phosphatase activity"/>
    <property type="evidence" value="ECO:0007669"/>
    <property type="project" value="TreeGrafter"/>
</dbReference>
<dbReference type="SFLD" id="SFLDG01129">
    <property type="entry name" value="C1.5:_HAD__Beta-PGM__Phosphata"/>
    <property type="match status" value="1"/>
</dbReference>
<dbReference type="Gene3D" id="3.40.50.1000">
    <property type="entry name" value="HAD superfamily/HAD-like"/>
    <property type="match status" value="1"/>
</dbReference>
<dbReference type="SFLD" id="SFLDS00003">
    <property type="entry name" value="Haloacid_Dehalogenase"/>
    <property type="match status" value="1"/>
</dbReference>
<dbReference type="PANTHER" id="PTHR18901:SF38">
    <property type="entry name" value="PSEUDOURIDINE-5'-PHOSPHATASE"/>
    <property type="match status" value="1"/>
</dbReference>
<gene>
    <name evidence="1" type="ORF">AGLY_003238</name>
</gene>
<dbReference type="Pfam" id="PF13419">
    <property type="entry name" value="HAD_2"/>
    <property type="match status" value="1"/>
</dbReference>
<name>A0A6G0U2Z4_APHGL</name>
<organism evidence="1 2">
    <name type="scientific">Aphis glycines</name>
    <name type="common">Soybean aphid</name>
    <dbReference type="NCBI Taxonomy" id="307491"/>
    <lineage>
        <taxon>Eukaryota</taxon>
        <taxon>Metazoa</taxon>
        <taxon>Ecdysozoa</taxon>
        <taxon>Arthropoda</taxon>
        <taxon>Hexapoda</taxon>
        <taxon>Insecta</taxon>
        <taxon>Pterygota</taxon>
        <taxon>Neoptera</taxon>
        <taxon>Paraneoptera</taxon>
        <taxon>Hemiptera</taxon>
        <taxon>Sternorrhyncha</taxon>
        <taxon>Aphidomorpha</taxon>
        <taxon>Aphidoidea</taxon>
        <taxon>Aphididae</taxon>
        <taxon>Aphidini</taxon>
        <taxon>Aphis</taxon>
        <taxon>Aphis</taxon>
    </lineage>
</organism>
<dbReference type="InterPro" id="IPR023214">
    <property type="entry name" value="HAD_sf"/>
</dbReference>
<dbReference type="FunFam" id="3.40.50.1000:FF:000055">
    <property type="entry name" value="Haloacid dehalogenase-like hydrolase family protein"/>
    <property type="match status" value="1"/>
</dbReference>
<dbReference type="AlphaFoldDB" id="A0A6G0U2Z4"/>
<dbReference type="EMBL" id="VYZN01000009">
    <property type="protein sequence ID" value="KAE9543327.1"/>
    <property type="molecule type" value="Genomic_DNA"/>
</dbReference>
<dbReference type="Gene3D" id="1.10.150.240">
    <property type="entry name" value="Putative phosphatase, domain 2"/>
    <property type="match status" value="1"/>
</dbReference>
<reference evidence="1 2" key="1">
    <citation type="submission" date="2019-08" db="EMBL/GenBank/DDBJ databases">
        <title>The genome of the soybean aphid Biotype 1, its phylome, world population structure and adaptation to the North American continent.</title>
        <authorList>
            <person name="Giordano R."/>
            <person name="Donthu R.K."/>
            <person name="Hernandez A.G."/>
            <person name="Wright C.L."/>
            <person name="Zimin A.V."/>
        </authorList>
    </citation>
    <scope>NUCLEOTIDE SEQUENCE [LARGE SCALE GENOMIC DNA]</scope>
    <source>
        <tissue evidence="1">Whole aphids</tissue>
    </source>
</reference>
<evidence type="ECO:0000313" key="1">
    <source>
        <dbReference type="EMBL" id="KAE9543327.1"/>
    </source>
</evidence>
<keyword evidence="2" id="KW-1185">Reference proteome</keyword>
<dbReference type="NCBIfam" id="TIGR01509">
    <property type="entry name" value="HAD-SF-IA-v3"/>
    <property type="match status" value="1"/>
</dbReference>
<dbReference type="InterPro" id="IPR036412">
    <property type="entry name" value="HAD-like_sf"/>
</dbReference>